<evidence type="ECO:0000256" key="2">
    <source>
        <dbReference type="ARBA" id="ARBA00022857"/>
    </source>
</evidence>
<dbReference type="PRINTS" id="PR00081">
    <property type="entry name" value="GDHRDH"/>
</dbReference>
<evidence type="ECO:0000313" key="4">
    <source>
        <dbReference type="EMBL" id="KAG0660254.1"/>
    </source>
</evidence>
<protein>
    <recommendedName>
        <fullName evidence="6">NAD(P)-binding protein</fullName>
    </recommendedName>
</protein>
<dbReference type="Gene3D" id="3.40.50.720">
    <property type="entry name" value="NAD(P)-binding Rossmann-like Domain"/>
    <property type="match status" value="1"/>
</dbReference>
<evidence type="ECO:0008006" key="6">
    <source>
        <dbReference type="Google" id="ProtNLM"/>
    </source>
</evidence>
<sequence>MAPTVYFVTGASRGIGFALVQQLAKRDNVLIFAGARNPATSDQLNALVKSLPEGKVHVVKLDSVSDEDAEAAAKFVQEKTDKVDVLIANAGAAIGVGPVEQLSASDLLQGMDINAAGPLRIYKALAPLLFKSSAPKVIGITSTMGSLAVNLKPDSAAPPATGYSASKAALNMIFARIHVENHKSHNLTAFVICPGHTQTDMGNAGARMMGAELAPTKLEDSIDGILKLVDEDSGKYSGRFMSYDGAERPW</sequence>
<dbReference type="InterPro" id="IPR051468">
    <property type="entry name" value="Fungal_SecMetab_SDRs"/>
</dbReference>
<keyword evidence="2" id="KW-0521">NADP</keyword>
<evidence type="ECO:0000256" key="3">
    <source>
        <dbReference type="ARBA" id="ARBA00023002"/>
    </source>
</evidence>
<dbReference type="SUPFAM" id="SSF51735">
    <property type="entry name" value="NAD(P)-binding Rossmann-fold domains"/>
    <property type="match status" value="1"/>
</dbReference>
<comment type="similarity">
    <text evidence="1">Belongs to the short-chain dehydrogenases/reductases (SDR) family.</text>
</comment>
<dbReference type="InterPro" id="IPR002347">
    <property type="entry name" value="SDR_fam"/>
</dbReference>
<dbReference type="InterPro" id="IPR036291">
    <property type="entry name" value="NAD(P)-bd_dom_sf"/>
</dbReference>
<comment type="caution">
    <text evidence="4">The sequence shown here is derived from an EMBL/GenBank/DDBJ whole genome shotgun (WGS) entry which is preliminary data.</text>
</comment>
<dbReference type="Pfam" id="PF00106">
    <property type="entry name" value="adh_short"/>
    <property type="match status" value="1"/>
</dbReference>
<gene>
    <name evidence="4" type="ORF">C6P46_004708</name>
</gene>
<dbReference type="GO" id="GO:0016491">
    <property type="term" value="F:oxidoreductase activity"/>
    <property type="evidence" value="ECO:0007669"/>
    <property type="project" value="UniProtKB-KW"/>
</dbReference>
<keyword evidence="3" id="KW-0560">Oxidoreductase</keyword>
<evidence type="ECO:0000313" key="5">
    <source>
        <dbReference type="Proteomes" id="UP000777482"/>
    </source>
</evidence>
<dbReference type="AlphaFoldDB" id="A0A9P6W085"/>
<dbReference type="EMBL" id="PUHQ01000046">
    <property type="protein sequence ID" value="KAG0660254.1"/>
    <property type="molecule type" value="Genomic_DNA"/>
</dbReference>
<dbReference type="OrthoDB" id="9876299at2759"/>
<name>A0A9P6W085_RHOMI</name>
<dbReference type="PANTHER" id="PTHR43544">
    <property type="entry name" value="SHORT-CHAIN DEHYDROGENASE/REDUCTASE"/>
    <property type="match status" value="1"/>
</dbReference>
<reference evidence="4 5" key="1">
    <citation type="submission" date="2020-11" db="EMBL/GenBank/DDBJ databases">
        <title>Kefir isolates.</title>
        <authorList>
            <person name="Marcisauskas S."/>
            <person name="Kim Y."/>
            <person name="Blasche S."/>
        </authorList>
    </citation>
    <scope>NUCLEOTIDE SEQUENCE [LARGE SCALE GENOMIC DNA]</scope>
    <source>
        <strain evidence="4 5">KR</strain>
    </source>
</reference>
<dbReference type="PANTHER" id="PTHR43544:SF7">
    <property type="entry name" value="NADB-LER2"/>
    <property type="match status" value="1"/>
</dbReference>
<organism evidence="4 5">
    <name type="scientific">Rhodotorula mucilaginosa</name>
    <name type="common">Yeast</name>
    <name type="synonym">Rhodotorula rubra</name>
    <dbReference type="NCBI Taxonomy" id="5537"/>
    <lineage>
        <taxon>Eukaryota</taxon>
        <taxon>Fungi</taxon>
        <taxon>Dikarya</taxon>
        <taxon>Basidiomycota</taxon>
        <taxon>Pucciniomycotina</taxon>
        <taxon>Microbotryomycetes</taxon>
        <taxon>Sporidiobolales</taxon>
        <taxon>Sporidiobolaceae</taxon>
        <taxon>Rhodotorula</taxon>
    </lineage>
</organism>
<accession>A0A9P6W085</accession>
<proteinExistence type="inferred from homology"/>
<evidence type="ECO:0000256" key="1">
    <source>
        <dbReference type="ARBA" id="ARBA00006484"/>
    </source>
</evidence>
<dbReference type="Proteomes" id="UP000777482">
    <property type="component" value="Unassembled WGS sequence"/>
</dbReference>
<dbReference type="CDD" id="cd05325">
    <property type="entry name" value="carb_red_sniffer_like_SDR_c"/>
    <property type="match status" value="1"/>
</dbReference>
<dbReference type="GO" id="GO:0005737">
    <property type="term" value="C:cytoplasm"/>
    <property type="evidence" value="ECO:0007669"/>
    <property type="project" value="TreeGrafter"/>
</dbReference>
<keyword evidence="5" id="KW-1185">Reference proteome</keyword>